<comment type="caution">
    <text evidence="1">The sequence shown here is derived from an EMBL/GenBank/DDBJ whole genome shotgun (WGS) entry which is preliminary data.</text>
</comment>
<reference evidence="1 2" key="1">
    <citation type="submission" date="2023-01" db="EMBL/GenBank/DDBJ databases">
        <title>Novel species of the genus Asticcacaulis isolated from rivers.</title>
        <authorList>
            <person name="Lu H."/>
        </authorList>
    </citation>
    <scope>NUCLEOTIDE SEQUENCE [LARGE SCALE GENOMIC DNA]</scope>
    <source>
        <strain evidence="1 2">LKC15W</strain>
    </source>
</reference>
<dbReference type="EMBL" id="JAQQKV010000004">
    <property type="protein sequence ID" value="MDC7677667.1"/>
    <property type="molecule type" value="Genomic_DNA"/>
</dbReference>
<gene>
    <name evidence="1" type="ORF">PQU98_16100</name>
</gene>
<organism evidence="1 2">
    <name type="scientific">Asticcacaulis machinosus</name>
    <dbReference type="NCBI Taxonomy" id="2984211"/>
    <lineage>
        <taxon>Bacteria</taxon>
        <taxon>Pseudomonadati</taxon>
        <taxon>Pseudomonadota</taxon>
        <taxon>Alphaproteobacteria</taxon>
        <taxon>Caulobacterales</taxon>
        <taxon>Caulobacteraceae</taxon>
        <taxon>Asticcacaulis</taxon>
    </lineage>
</organism>
<dbReference type="RefSeq" id="WP_272745985.1">
    <property type="nucleotide sequence ID" value="NZ_JAQQKV010000004.1"/>
</dbReference>
<protein>
    <submittedName>
        <fullName evidence="1">Uncharacterized protein</fullName>
    </submittedName>
</protein>
<sequence length="108" mass="12436">MPIRFELDRRKFGVLHFALSGERAAEGYRAVKRDEFDSALQSALKVRLETRRERLFGPKVTRFTFQGEPVTVQAAANGDVQLELGDLDDDVRETIIEKLRHSLEFMNI</sequence>
<evidence type="ECO:0000313" key="1">
    <source>
        <dbReference type="EMBL" id="MDC7677667.1"/>
    </source>
</evidence>
<evidence type="ECO:0000313" key="2">
    <source>
        <dbReference type="Proteomes" id="UP001218579"/>
    </source>
</evidence>
<name>A0ABT5HNC4_9CAUL</name>
<keyword evidence="2" id="KW-1185">Reference proteome</keyword>
<dbReference type="Proteomes" id="UP001218579">
    <property type="component" value="Unassembled WGS sequence"/>
</dbReference>
<accession>A0ABT5HNC4</accession>
<proteinExistence type="predicted"/>